<evidence type="ECO:0000256" key="5">
    <source>
        <dbReference type="ARBA" id="ARBA00041564"/>
    </source>
</evidence>
<protein>
    <recommendedName>
        <fullName evidence="3">isochorismate synthase</fullName>
        <ecNumber evidence="3">5.4.4.2</ecNumber>
    </recommendedName>
    <alternativeName>
        <fullName evidence="5">Isochorismate mutase</fullName>
    </alternativeName>
</protein>
<comment type="catalytic activity">
    <reaction evidence="1">
        <text>chorismate = isochorismate</text>
        <dbReference type="Rhea" id="RHEA:18985"/>
        <dbReference type="ChEBI" id="CHEBI:29748"/>
        <dbReference type="ChEBI" id="CHEBI:29780"/>
        <dbReference type="EC" id="5.4.4.2"/>
    </reaction>
</comment>
<dbReference type="EMBL" id="PPEK01000008">
    <property type="protein sequence ID" value="PNV67460.1"/>
    <property type="molecule type" value="Genomic_DNA"/>
</dbReference>
<dbReference type="Pfam" id="PF00425">
    <property type="entry name" value="Chorismate_bind"/>
    <property type="match status" value="1"/>
</dbReference>
<evidence type="ECO:0000313" key="8">
    <source>
        <dbReference type="EMBL" id="PNV67460.1"/>
    </source>
</evidence>
<evidence type="ECO:0000256" key="1">
    <source>
        <dbReference type="ARBA" id="ARBA00000799"/>
    </source>
</evidence>
<organism evidence="8 9">
    <name type="scientific">Enteroscipio rubneri</name>
    <dbReference type="NCBI Taxonomy" id="2070686"/>
    <lineage>
        <taxon>Bacteria</taxon>
        <taxon>Bacillati</taxon>
        <taxon>Actinomycetota</taxon>
        <taxon>Coriobacteriia</taxon>
        <taxon>Eggerthellales</taxon>
        <taxon>Eggerthellaceae</taxon>
        <taxon>Enteroscipio</taxon>
    </lineage>
</organism>
<evidence type="ECO:0000256" key="2">
    <source>
        <dbReference type="ARBA" id="ARBA00005297"/>
    </source>
</evidence>
<accession>A0A2K2UBA8</accession>
<comment type="similarity">
    <text evidence="2">Belongs to the isochorismate synthase family.</text>
</comment>
<dbReference type="AlphaFoldDB" id="A0A2K2UBA8"/>
<reference evidence="9" key="1">
    <citation type="submission" date="2018-01" db="EMBL/GenBank/DDBJ databases">
        <title>Rubneribacter badeniensis gen. nov., sp. nov., and Colonibacter rubneri, gen. nov., sp. nov., WGS of new members of the Eggerthellaceae.</title>
        <authorList>
            <person name="Danylec N."/>
            <person name="Stoll D.A."/>
            <person name="Doetsch A."/>
            <person name="Kulling S.E."/>
            <person name="Huch M."/>
        </authorList>
    </citation>
    <scope>NUCLEOTIDE SEQUENCE [LARGE SCALE GENOMIC DNA]</scope>
    <source>
        <strain evidence="9">ResAG-96</strain>
    </source>
</reference>
<dbReference type="PANTHER" id="PTHR42839:SF2">
    <property type="entry name" value="ISOCHORISMATE SYNTHASE ENTC"/>
    <property type="match status" value="1"/>
</dbReference>
<evidence type="ECO:0000313" key="9">
    <source>
        <dbReference type="Proteomes" id="UP000236197"/>
    </source>
</evidence>
<dbReference type="InterPro" id="IPR015890">
    <property type="entry name" value="Chorismate_C"/>
</dbReference>
<dbReference type="Gene3D" id="3.60.120.10">
    <property type="entry name" value="Anthranilate synthase"/>
    <property type="match status" value="1"/>
</dbReference>
<keyword evidence="9" id="KW-1185">Reference proteome</keyword>
<dbReference type="RefSeq" id="WP_103265174.1">
    <property type="nucleotide sequence ID" value="NZ_CABMLE010000008.1"/>
</dbReference>
<evidence type="ECO:0000256" key="3">
    <source>
        <dbReference type="ARBA" id="ARBA00012824"/>
    </source>
</evidence>
<feature type="region of interest" description="Disordered" evidence="6">
    <location>
        <begin position="417"/>
        <end position="436"/>
    </location>
</feature>
<gene>
    <name evidence="8" type="ORF">C2L71_07575</name>
</gene>
<dbReference type="InterPro" id="IPR004561">
    <property type="entry name" value="IsoChor_synthase"/>
</dbReference>
<dbReference type="Proteomes" id="UP000236197">
    <property type="component" value="Unassembled WGS sequence"/>
</dbReference>
<feature type="compositionally biased region" description="Low complexity" evidence="6">
    <location>
        <begin position="420"/>
        <end position="433"/>
    </location>
</feature>
<dbReference type="InterPro" id="IPR019999">
    <property type="entry name" value="Anth_synth_I-like"/>
</dbReference>
<dbReference type="GO" id="GO:0008909">
    <property type="term" value="F:isochorismate synthase activity"/>
    <property type="evidence" value="ECO:0007669"/>
    <property type="project" value="UniProtKB-EC"/>
</dbReference>
<proteinExistence type="inferred from homology"/>
<comment type="caution">
    <text evidence="8">The sequence shown here is derived from an EMBL/GenBank/DDBJ whole genome shotgun (WGS) entry which is preliminary data.</text>
</comment>
<dbReference type="SUPFAM" id="SSF56322">
    <property type="entry name" value="ADC synthase"/>
    <property type="match status" value="1"/>
</dbReference>
<feature type="domain" description="Chorismate-utilising enzyme C-terminal" evidence="7">
    <location>
        <begin position="152"/>
        <end position="405"/>
    </location>
</feature>
<dbReference type="InterPro" id="IPR005801">
    <property type="entry name" value="ADC_synthase"/>
</dbReference>
<name>A0A2K2UBA8_9ACTN</name>
<keyword evidence="4" id="KW-0413">Isomerase</keyword>
<dbReference type="NCBIfam" id="TIGR00543">
    <property type="entry name" value="isochor_syn"/>
    <property type="match status" value="1"/>
</dbReference>
<dbReference type="PRINTS" id="PR00095">
    <property type="entry name" value="ANTSNTHASEI"/>
</dbReference>
<evidence type="ECO:0000256" key="4">
    <source>
        <dbReference type="ARBA" id="ARBA00023235"/>
    </source>
</evidence>
<evidence type="ECO:0000259" key="7">
    <source>
        <dbReference type="Pfam" id="PF00425"/>
    </source>
</evidence>
<dbReference type="PANTHER" id="PTHR42839">
    <property type="entry name" value="ISOCHORISMATE SYNTHASE ENTC"/>
    <property type="match status" value="1"/>
</dbReference>
<evidence type="ECO:0000256" key="6">
    <source>
        <dbReference type="SAM" id="MobiDB-lite"/>
    </source>
</evidence>
<dbReference type="EC" id="5.4.4.2" evidence="3"/>
<dbReference type="OrthoDB" id="3518032at2"/>
<sequence>MTRIFSHTRPIEADIVDAFCLLQKGFTDQFVYYDKQRACRYMGLGRCIALPTLDDAESELEGPTAQPPVFFSFNRFDAENPAPPDELFEAFPRLKFMLPEIVLIENERGTLLQVNSLGPVYPGRIERFARQALAAPARRRETIPYRIEPDSRAAWRQVLDAGLHAIAEGRVEKVVPSRRLKLVAEHPFSSKDLLVNLIDGSARGTVLLYRYADVFFCGCTPELLVRKRGSNLESMCLAGTCPAGSSEEDRMRLAAELMADSKNRSEHDYVVRFIREVFNRTCHDVDVPSEPGILPLTHVQHLCTPARARLLEGVDLWSMMEDLHPTPAVAGTPVGEAKMLLRRIEPYNRGFFAGACGYVDGDGDGEFSVALRTGVFDGEIGWLYAGCGVVAGSDADAEYDEIDMKLMTILSAFSGEDGADTAASRSTRSAAADEGSRSEARYASAIDCISGTAETLAGSTNNQRVEKGTIR</sequence>